<dbReference type="GO" id="GO:0019905">
    <property type="term" value="F:syntaxin binding"/>
    <property type="evidence" value="ECO:0007669"/>
    <property type="project" value="TreeGrafter"/>
</dbReference>
<accession>A0AAW1H0U7</accession>
<feature type="compositionally biased region" description="Basic and acidic residues" evidence="3">
    <location>
        <begin position="1016"/>
        <end position="1027"/>
    </location>
</feature>
<protein>
    <recommendedName>
        <fullName evidence="6">Lethal giant larvae (Lgl)-like C-terminal domain-containing protein</fullName>
    </recommendedName>
</protein>
<feature type="region of interest" description="Disordered" evidence="3">
    <location>
        <begin position="1006"/>
        <end position="1027"/>
    </location>
</feature>
<proteinExistence type="inferred from homology"/>
<gene>
    <name evidence="4" type="ORF">RND81_13G219800</name>
</gene>
<evidence type="ECO:0000313" key="4">
    <source>
        <dbReference type="EMBL" id="KAK9670711.1"/>
    </source>
</evidence>
<dbReference type="Proteomes" id="UP001443914">
    <property type="component" value="Unassembled WGS sequence"/>
</dbReference>
<comment type="caution">
    <text evidence="4">The sequence shown here is derived from an EMBL/GenBank/DDBJ whole genome shotgun (WGS) entry which is preliminary data.</text>
</comment>
<reference evidence="4" key="1">
    <citation type="submission" date="2024-03" db="EMBL/GenBank/DDBJ databases">
        <title>WGS assembly of Saponaria officinalis var. Norfolk2.</title>
        <authorList>
            <person name="Jenkins J."/>
            <person name="Shu S."/>
            <person name="Grimwood J."/>
            <person name="Barry K."/>
            <person name="Goodstein D."/>
            <person name="Schmutz J."/>
            <person name="Leebens-Mack J."/>
            <person name="Osbourn A."/>
        </authorList>
    </citation>
    <scope>NUCLEOTIDE SEQUENCE [LARGE SCALE GENOMIC DNA]</scope>
    <source>
        <strain evidence="4">JIC</strain>
    </source>
</reference>
<dbReference type="InterPro" id="IPR001680">
    <property type="entry name" value="WD40_rpt"/>
</dbReference>
<dbReference type="GO" id="GO:0005737">
    <property type="term" value="C:cytoplasm"/>
    <property type="evidence" value="ECO:0007669"/>
    <property type="project" value="TreeGrafter"/>
</dbReference>
<evidence type="ECO:0000256" key="2">
    <source>
        <dbReference type="ARBA" id="ARBA00022483"/>
    </source>
</evidence>
<evidence type="ECO:0000256" key="3">
    <source>
        <dbReference type="SAM" id="MobiDB-lite"/>
    </source>
</evidence>
<dbReference type="CDD" id="cd15873">
    <property type="entry name" value="R-SNARE_STXBP5_6"/>
    <property type="match status" value="1"/>
</dbReference>
<comment type="similarity">
    <text evidence="1">Belongs to the WD repeat L(2)GL family.</text>
</comment>
<dbReference type="PANTHER" id="PTHR10241">
    <property type="entry name" value="LETHAL 2 GIANT LARVAE PROTEIN"/>
    <property type="match status" value="1"/>
</dbReference>
<evidence type="ECO:0000256" key="1">
    <source>
        <dbReference type="ARBA" id="ARBA00008070"/>
    </source>
</evidence>
<dbReference type="GO" id="GO:0006893">
    <property type="term" value="P:Golgi to plasma membrane transport"/>
    <property type="evidence" value="ECO:0007669"/>
    <property type="project" value="TreeGrafter"/>
</dbReference>
<dbReference type="GO" id="GO:0045159">
    <property type="term" value="F:myosin II binding"/>
    <property type="evidence" value="ECO:0007669"/>
    <property type="project" value="TreeGrafter"/>
</dbReference>
<name>A0AAW1H0U7_SAPOF</name>
<dbReference type="SUPFAM" id="SSF50978">
    <property type="entry name" value="WD40 repeat-like"/>
    <property type="match status" value="2"/>
</dbReference>
<evidence type="ECO:0008006" key="6">
    <source>
        <dbReference type="Google" id="ProtNLM"/>
    </source>
</evidence>
<dbReference type="SMART" id="SM00320">
    <property type="entry name" value="WD40"/>
    <property type="match status" value="5"/>
</dbReference>
<evidence type="ECO:0000313" key="5">
    <source>
        <dbReference type="Proteomes" id="UP001443914"/>
    </source>
</evidence>
<keyword evidence="2" id="KW-0268">Exocytosis</keyword>
<dbReference type="GO" id="GO:0005886">
    <property type="term" value="C:plasma membrane"/>
    <property type="evidence" value="ECO:0007669"/>
    <property type="project" value="TreeGrafter"/>
</dbReference>
<dbReference type="EMBL" id="JBDFQZ010000013">
    <property type="protein sequence ID" value="KAK9670711.1"/>
    <property type="molecule type" value="Genomic_DNA"/>
</dbReference>
<dbReference type="InterPro" id="IPR015943">
    <property type="entry name" value="WD40/YVTN_repeat-like_dom_sf"/>
</dbReference>
<keyword evidence="5" id="KW-1185">Reference proteome</keyword>
<organism evidence="4 5">
    <name type="scientific">Saponaria officinalis</name>
    <name type="common">Common soapwort</name>
    <name type="synonym">Lychnis saponaria</name>
    <dbReference type="NCBI Taxonomy" id="3572"/>
    <lineage>
        <taxon>Eukaryota</taxon>
        <taxon>Viridiplantae</taxon>
        <taxon>Streptophyta</taxon>
        <taxon>Embryophyta</taxon>
        <taxon>Tracheophyta</taxon>
        <taxon>Spermatophyta</taxon>
        <taxon>Magnoliopsida</taxon>
        <taxon>eudicotyledons</taxon>
        <taxon>Gunneridae</taxon>
        <taxon>Pentapetalae</taxon>
        <taxon>Caryophyllales</taxon>
        <taxon>Caryophyllaceae</taxon>
        <taxon>Caryophylleae</taxon>
        <taxon>Saponaria</taxon>
    </lineage>
</organism>
<dbReference type="Gene3D" id="2.130.10.10">
    <property type="entry name" value="YVTN repeat-like/Quinoprotein amine dehydrogenase"/>
    <property type="match status" value="3"/>
</dbReference>
<dbReference type="InterPro" id="IPR036322">
    <property type="entry name" value="WD40_repeat_dom_sf"/>
</dbReference>
<dbReference type="GO" id="GO:0005096">
    <property type="term" value="F:GTPase activator activity"/>
    <property type="evidence" value="ECO:0007669"/>
    <property type="project" value="TreeGrafter"/>
</dbReference>
<dbReference type="GO" id="GO:0006887">
    <property type="term" value="P:exocytosis"/>
    <property type="evidence" value="ECO:0007669"/>
    <property type="project" value="UniProtKB-KW"/>
</dbReference>
<sequence>MFVKKLVGIATKKPASYSESLKPEDVAPRLTFHYGLPAAATMLAYDPLHRILALSTKHGQIKLLGKHNTQALLESDEEHPSKFLQFIPSYGVLFNVTFGDKIEVWNIETKILSHVHQSSEEITSFAVLQQCLLIFIGDSTGNVTVWKLDQESLHIEKMKYYIPYSASHGITNKDAAASSVRYILPQPTAETKRIFLIFADGSMVLWAIEDSKVMSMSGGSTVQLFSHESKKVTSASWVCPFGSKIAVGYSTGDILFYSIFPNSKAGSASVKGGNLCNAQIAHASKLNLGYKLEKIPIASLKCVYSDGKANRLYVIGTSDATLVNLVQVILLSEDTESQTIKLGLQLPEPCVDIEIISSANELSKNKQEFLILLGKSGRMYAYDDHSIEKYLIQSQKKSPLEAPSEMMIKLPNCASSVTSAQIYTNHKIKDYTVVAKNLPSLLPFEAKHFSPSHFTGFSNIKNLYITGHSDGTINFWDATCSLLIPLLSLTQQSEDDSFSSGIAVTAIYYCAESRILFSGDSSGIVRTYQFKPEPFAIENNLFSLAGIRKKGSNHVIQTVKHVKVNGPILHLNKSSGSRHLAVGCEHGLISLIDVEGPSVLYHKQIETVLSEDIMSLEFDCVDFHGLQKNILVVATRDSSVLALDADTGNTLSSSVVHPKKSSRALLMKILDTNKGILAEDSAQKPQLLLLCSEKAAYIYSLSHAVHGEKKVCYKKKFHSSSCYWASLFGISSSLGVMLLFACGKIEIRSLPELSLVKEATLRSVMHMPVQENYLADYFLCSSPDGEVIMMRSDQEILVASMLLNNESQRHLDSFSQVYDKDLIASKDRPAALVHQKEKKKGIFGSVFQDITGSRTNHGDGDGDMSASSEEVSVIFSTSNFPIPAEDVDNKALEVDSVDLDIDDIDLNEHDGKPKGNNVTALLDKQKLASKFHSFKGKLKQMTVKNEKPSAQEDPPSGKAEAVDQIKRKYGYSSSDSSLAEVVQSKLADNVKRLQGITVKTADMEDNASSFSSMAKETLRLAEHKSQK</sequence>
<dbReference type="AlphaFoldDB" id="A0AAW1H0U7"/>
<dbReference type="PANTHER" id="PTHR10241:SF27">
    <property type="entry name" value="TRANSDUCIN_WD40 REPEAT-LIKE SUPERFAMILY PROTEIN"/>
    <property type="match status" value="1"/>
</dbReference>